<feature type="coiled-coil region" evidence="1">
    <location>
        <begin position="197"/>
        <end position="224"/>
    </location>
</feature>
<evidence type="ECO:0008006" key="4">
    <source>
        <dbReference type="Google" id="ProtNLM"/>
    </source>
</evidence>
<sequence>MVVSSDAFEPKGLLNSDDNYMLQQADVVQLLKYVWGGVLLPSTESEYRSRLQISNDVFTKLSDVIKPLVQAYAVTKEHCKVFKDTTYPGIINIASDVYNYAQNAGGSSQDSYYGKLWFLSLPYIFQCIRKLDHVTSEEEKARLIKTINELVDMQVKNIDKICTKSQAVVADLRTFHDNTRKDQSILQERSTAVHNKLKAEVGSLDDLETKLQNYRIELNNDMAEYEYDKTVACTTPAYAWLGLIGMISAAAVAGVYGDKAVKMAARIDEVRKLISDYEQKFEDETRVVGDLRAIDKHVDNILSLVEPAIQTVEKMVGIWQAIANDLKNLKDMVDTDIRQATALVADIVEAKVLEKWNALKEKVDKYRQAAYVSDADSISLDDLSKQLHEQAGN</sequence>
<dbReference type="GO" id="GO:0016020">
    <property type="term" value="C:membrane"/>
    <property type="evidence" value="ECO:0007669"/>
    <property type="project" value="InterPro"/>
</dbReference>
<reference evidence="2 3" key="1">
    <citation type="journal article" date="2010" name="Nat. Biotechnol.">
        <title>Genome sequence of the model mushroom Schizophyllum commune.</title>
        <authorList>
            <person name="Ohm R.A."/>
            <person name="de Jong J.F."/>
            <person name="Lugones L.G."/>
            <person name="Aerts A."/>
            <person name="Kothe E."/>
            <person name="Stajich J.E."/>
            <person name="de Vries R.P."/>
            <person name="Record E."/>
            <person name="Levasseur A."/>
            <person name="Baker S.E."/>
            <person name="Bartholomew K.A."/>
            <person name="Coutinho P.M."/>
            <person name="Erdmann S."/>
            <person name="Fowler T.J."/>
            <person name="Gathman A.C."/>
            <person name="Lombard V."/>
            <person name="Henrissat B."/>
            <person name="Knabe N."/>
            <person name="Kuees U."/>
            <person name="Lilly W.W."/>
            <person name="Lindquist E."/>
            <person name="Lucas S."/>
            <person name="Magnuson J.K."/>
            <person name="Piumi F."/>
            <person name="Raudaskoski M."/>
            <person name="Salamov A."/>
            <person name="Schmutz J."/>
            <person name="Schwarze F.W.M.R."/>
            <person name="vanKuyk P.A."/>
            <person name="Horton J.S."/>
            <person name="Grigoriev I.V."/>
            <person name="Woesten H.A.B."/>
        </authorList>
    </citation>
    <scope>NUCLEOTIDE SEQUENCE [LARGE SCALE GENOMIC DNA]</scope>
    <source>
        <strain evidence="3">H4-8 / FGSC 9210</strain>
    </source>
</reference>
<dbReference type="NCBIfam" id="NF033928">
    <property type="entry name" value="alph_xenorhab_A"/>
    <property type="match status" value="1"/>
</dbReference>
<gene>
    <name evidence="2" type="ORF">SCHCODRAFT_60595</name>
</gene>
<organism evidence="3">
    <name type="scientific">Schizophyllum commune (strain H4-8 / FGSC 9210)</name>
    <name type="common">Split gill fungus</name>
    <dbReference type="NCBI Taxonomy" id="578458"/>
    <lineage>
        <taxon>Eukaryota</taxon>
        <taxon>Fungi</taxon>
        <taxon>Dikarya</taxon>
        <taxon>Basidiomycota</taxon>
        <taxon>Agaricomycotina</taxon>
        <taxon>Agaricomycetes</taxon>
        <taxon>Agaricomycetidae</taxon>
        <taxon>Agaricales</taxon>
        <taxon>Schizophyllaceae</taxon>
        <taxon>Schizophyllum</taxon>
    </lineage>
</organism>
<protein>
    <recommendedName>
        <fullName evidence="4">Pesticidal crystal protein cry6Aa</fullName>
    </recommendedName>
</protein>
<dbReference type="InterPro" id="IPR008414">
    <property type="entry name" value="HBL"/>
</dbReference>
<dbReference type="EMBL" id="GL377311">
    <property type="protein sequence ID" value="EFI93547.1"/>
    <property type="molecule type" value="Genomic_DNA"/>
</dbReference>
<keyword evidence="1" id="KW-0175">Coiled coil</keyword>
<dbReference type="eggNOG" id="ENOG502SN23">
    <property type="taxonomic scope" value="Eukaryota"/>
</dbReference>
<keyword evidence="3" id="KW-1185">Reference proteome</keyword>
<proteinExistence type="predicted"/>
<dbReference type="HOGENOM" id="CLU_054251_0_0_1"/>
<dbReference type="Pfam" id="PF05791">
    <property type="entry name" value="Bacillus_HBL"/>
    <property type="match status" value="1"/>
</dbReference>
<dbReference type="CDD" id="cd22656">
    <property type="entry name" value="ClyA_Cry6Aa-like"/>
    <property type="match status" value="1"/>
</dbReference>
<dbReference type="InParanoid" id="D8QG72"/>
<dbReference type="Gene3D" id="1.20.1170.10">
    <property type="match status" value="1"/>
</dbReference>
<accession>D8QG72</accession>
<dbReference type="VEuPathDB" id="FungiDB:SCHCODRAFT_02639284"/>
<evidence type="ECO:0000313" key="3">
    <source>
        <dbReference type="Proteomes" id="UP000007431"/>
    </source>
</evidence>
<dbReference type="SUPFAM" id="SSF58100">
    <property type="entry name" value="Bacterial hemolysins"/>
    <property type="match status" value="1"/>
</dbReference>
<dbReference type="AlphaFoldDB" id="D8QG72"/>
<evidence type="ECO:0000313" key="2">
    <source>
        <dbReference type="EMBL" id="EFI93547.1"/>
    </source>
</evidence>
<evidence type="ECO:0000256" key="1">
    <source>
        <dbReference type="SAM" id="Coils"/>
    </source>
</evidence>
<dbReference type="OMA" id="IASHEYW"/>
<feature type="coiled-coil region" evidence="1">
    <location>
        <begin position="260"/>
        <end position="287"/>
    </location>
</feature>
<dbReference type="Proteomes" id="UP000007431">
    <property type="component" value="Unassembled WGS sequence"/>
</dbReference>
<name>D8QG72_SCHCM</name>